<dbReference type="PANTHER" id="PTHR36440:SF1">
    <property type="entry name" value="PUTATIVE (AFU_ORTHOLOGUE AFUA_8G07350)-RELATED"/>
    <property type="match status" value="1"/>
</dbReference>
<evidence type="ECO:0000259" key="1">
    <source>
        <dbReference type="Pfam" id="PF07883"/>
    </source>
</evidence>
<dbReference type="PANTHER" id="PTHR36440">
    <property type="entry name" value="PUTATIVE (AFU_ORTHOLOGUE AFUA_8G07350)-RELATED"/>
    <property type="match status" value="1"/>
</dbReference>
<name>A0A652KUF1_9ACTN</name>
<dbReference type="InterPro" id="IPR013096">
    <property type="entry name" value="Cupin_2"/>
</dbReference>
<dbReference type="InterPro" id="IPR011051">
    <property type="entry name" value="RmlC_Cupin_sf"/>
</dbReference>
<comment type="caution">
    <text evidence="2">The sequence shown here is derived from an EMBL/GenBank/DDBJ whole genome shotgun (WGS) entry which is preliminary data.</text>
</comment>
<reference evidence="2" key="1">
    <citation type="submission" date="2018-10" db="EMBL/GenBank/DDBJ databases">
        <authorList>
            <person name="Hariharan J."/>
            <person name="Choudoir M.J."/>
            <person name="Diebold P."/>
            <person name="Panke-Buisse K."/>
            <person name="Campbell A.N."/>
            <person name="Buckley D.H."/>
        </authorList>
    </citation>
    <scope>NUCLEOTIDE SEQUENCE</scope>
    <source>
        <strain evidence="2">Gb1</strain>
    </source>
</reference>
<dbReference type="InterPro" id="IPR053146">
    <property type="entry name" value="QDO-like"/>
</dbReference>
<feature type="domain" description="Cupin type-2" evidence="1">
    <location>
        <begin position="54"/>
        <end position="122"/>
    </location>
</feature>
<sequence length="160" mass="17934">MSYPEPVYTDGAGEISATYRPADTVPNLLTRSGGNTHYLATAEATHGEFGLYRINMAPRAGGPAEHFHRSISESFFILGGTVRIYDGERWVDATEGDFLYVPQGGLHAFRNDSDEPASMLLLFTPGAPREEYFEKVGQVSDWPEKERAEFFFKHDTYWTG</sequence>
<organism evidence="2">
    <name type="scientific">Streptomyces sp. gb1(2016)</name>
    <dbReference type="NCBI Taxonomy" id="1828321"/>
    <lineage>
        <taxon>Bacteria</taxon>
        <taxon>Bacillati</taxon>
        <taxon>Actinomycetota</taxon>
        <taxon>Actinomycetes</taxon>
        <taxon>Kitasatosporales</taxon>
        <taxon>Streptomycetaceae</taxon>
        <taxon>Streptomyces</taxon>
    </lineage>
</organism>
<gene>
    <name evidence="2" type="ORF">EAO74_14135</name>
</gene>
<dbReference type="RefSeq" id="WP_124274508.1">
    <property type="nucleotide sequence ID" value="NZ_RDBM01000035.1"/>
</dbReference>
<dbReference type="SUPFAM" id="SSF51182">
    <property type="entry name" value="RmlC-like cupins"/>
    <property type="match status" value="1"/>
</dbReference>
<dbReference type="AlphaFoldDB" id="A0A652KUF1"/>
<accession>A0A652KUF1</accession>
<dbReference type="InterPro" id="IPR014710">
    <property type="entry name" value="RmlC-like_jellyroll"/>
</dbReference>
<protein>
    <submittedName>
        <fullName evidence="2">Cupin domain-containing protein</fullName>
    </submittedName>
</protein>
<dbReference type="EMBL" id="RDBM01000035">
    <property type="protein sequence ID" value="TXS27186.1"/>
    <property type="molecule type" value="Genomic_DNA"/>
</dbReference>
<proteinExistence type="predicted"/>
<dbReference type="Gene3D" id="2.60.120.10">
    <property type="entry name" value="Jelly Rolls"/>
    <property type="match status" value="1"/>
</dbReference>
<evidence type="ECO:0000313" key="2">
    <source>
        <dbReference type="EMBL" id="TXS27186.1"/>
    </source>
</evidence>
<dbReference type="Pfam" id="PF07883">
    <property type="entry name" value="Cupin_2"/>
    <property type="match status" value="1"/>
</dbReference>